<dbReference type="eggNOG" id="ENOG5032IYC">
    <property type="taxonomic scope" value="Bacteria"/>
</dbReference>
<organism evidence="1 2">
    <name type="scientific">Staphylococcus epidermidis (strain ATCC 12228 / FDA PCI 1200)</name>
    <dbReference type="NCBI Taxonomy" id="176280"/>
    <lineage>
        <taxon>Bacteria</taxon>
        <taxon>Bacillati</taxon>
        <taxon>Bacillota</taxon>
        <taxon>Bacilli</taxon>
        <taxon>Bacillales</taxon>
        <taxon>Staphylococcaceae</taxon>
        <taxon>Staphylococcus</taxon>
    </lineage>
</organism>
<dbReference type="OrthoDB" id="2404953at2"/>
<protein>
    <submittedName>
        <fullName evidence="1">Uncharacterized protein</fullName>
    </submittedName>
</protein>
<dbReference type="HOGENOM" id="CLU_051841_0_0_9"/>
<dbReference type="EMBL" id="AE015929">
    <property type="protein sequence ID" value="AAO05209.1"/>
    <property type="molecule type" value="Genomic_DNA"/>
</dbReference>
<dbReference type="KEGG" id="sep:SE_1610"/>
<reference evidence="1 2" key="1">
    <citation type="journal article" date="2003" name="Mol. Microbiol.">
        <title>Genome-based analysis of virulence genes in a non-biofilm-forming Staphylococcus epidermidis strain (ATCC 12228).</title>
        <authorList>
            <person name="Zhang Y.Q."/>
            <person name="Ren S.X."/>
            <person name="Li H.L."/>
            <person name="Wang Y.X."/>
            <person name="Fu G."/>
            <person name="Yang J."/>
            <person name="Qin Z.Q."/>
            <person name="Miao Y.G."/>
            <person name="Wang W.Y."/>
            <person name="Chen R.S."/>
            <person name="Shen Y."/>
            <person name="Chen Z."/>
            <person name="Yuan Z.H."/>
            <person name="Zhao G.P."/>
            <person name="Qu D."/>
            <person name="Danchin A."/>
            <person name="Wen Y.M."/>
        </authorList>
    </citation>
    <scope>NUCLEOTIDE SEQUENCE [LARGE SCALE GENOMIC DNA]</scope>
    <source>
        <strain evidence="2">ATCC 12228 / FDA PCI 1200</strain>
    </source>
</reference>
<gene>
    <name evidence="1" type="ordered locus">SE_1610</name>
</gene>
<evidence type="ECO:0000313" key="2">
    <source>
        <dbReference type="Proteomes" id="UP000001411"/>
    </source>
</evidence>
<evidence type="ECO:0000313" key="1">
    <source>
        <dbReference type="EMBL" id="AAO05209.1"/>
    </source>
</evidence>
<accession>A0A0H2VH74</accession>
<name>A0A0H2VH74_STAES</name>
<sequence length="462" mass="55520">MRIFKIMDNKIEKILEDINKLQGYKVTYQYATAINIKDNNMNPWFEKIEEILLNVKGVIRILSPDNPPVNYDYWILPGRYKRHTKEYHEKLEKFLEKFATNANINDGLFDQNNIHGYKYKKYIFTPHIEITHENTLNLFFLTLTIFNNGTFVIEIIEDLESINFGSDLYSTFSCVKDKIYPLINQEKNNRQRQYQLYGNRHCKNIRDVSRQINRIIKINSKDIFEYKVSKNMGFEVYYLANENEFTDDPFYEDVKIQEWLVNAPIFSFEGKSKHFRQDGYSDNYINFLNKASVFVVWMDEQEGDVLEKCSQMALYFNSSANFFFLETMLNELQLYGYQQYNLNGKKEALYFRQWILNFKRSIAIIYRTELLPSLYLYLYLKNNNDFKSPQYIEELNKEELLLIELEQSYKEEERSEKLNKLLLIISLLSIFQVVEIFFSDKNNIFNISMILIMILLEVFRKR</sequence>
<dbReference type="PATRIC" id="fig|176280.10.peg.1575"/>
<dbReference type="Proteomes" id="UP000001411">
    <property type="component" value="Chromosome"/>
</dbReference>
<dbReference type="AlphaFoldDB" id="A0A0H2VH74"/>
<proteinExistence type="predicted"/>